<name>A0AAV9M777_9SOLN</name>
<proteinExistence type="predicted"/>
<dbReference type="Proteomes" id="UP001311915">
    <property type="component" value="Unassembled WGS sequence"/>
</dbReference>
<reference evidence="2 3" key="1">
    <citation type="submission" date="2023-10" db="EMBL/GenBank/DDBJ databases">
        <title>Genome-Wide Identification Analysis in wild type Solanum Pinnatisectum Reveals Some Genes Defensing Phytophthora Infestans.</title>
        <authorList>
            <person name="Sun C."/>
        </authorList>
    </citation>
    <scope>NUCLEOTIDE SEQUENCE [LARGE SCALE GENOMIC DNA]</scope>
    <source>
        <strain evidence="2">LQN</strain>
        <tissue evidence="2">Leaf</tissue>
    </source>
</reference>
<keyword evidence="3" id="KW-1185">Reference proteome</keyword>
<gene>
    <name evidence="2" type="ORF">R3W88_008067</name>
</gene>
<feature type="region of interest" description="Disordered" evidence="1">
    <location>
        <begin position="1"/>
        <end position="42"/>
    </location>
</feature>
<feature type="region of interest" description="Disordered" evidence="1">
    <location>
        <begin position="66"/>
        <end position="102"/>
    </location>
</feature>
<feature type="compositionally biased region" description="Basic and acidic residues" evidence="1">
    <location>
        <begin position="9"/>
        <end position="23"/>
    </location>
</feature>
<accession>A0AAV9M777</accession>
<evidence type="ECO:0000256" key="1">
    <source>
        <dbReference type="SAM" id="MobiDB-lite"/>
    </source>
</evidence>
<dbReference type="AlphaFoldDB" id="A0AAV9M777"/>
<sequence>MEAISSRPTGEHKVSEPNIHDWVRIGGYGDNSHREKSRKAKRTVNRYAAGGVSVVAAANEVHLSSSYVSKSDGNGDKLSTVASAMAPSSSSTGSASTSTTQMRRDFSLEIYDKREFQFMVGSGYSENDQTSSSKS</sequence>
<organism evidence="2 3">
    <name type="scientific">Solanum pinnatisectum</name>
    <name type="common">tansyleaf nightshade</name>
    <dbReference type="NCBI Taxonomy" id="50273"/>
    <lineage>
        <taxon>Eukaryota</taxon>
        <taxon>Viridiplantae</taxon>
        <taxon>Streptophyta</taxon>
        <taxon>Embryophyta</taxon>
        <taxon>Tracheophyta</taxon>
        <taxon>Spermatophyta</taxon>
        <taxon>Magnoliopsida</taxon>
        <taxon>eudicotyledons</taxon>
        <taxon>Gunneridae</taxon>
        <taxon>Pentapetalae</taxon>
        <taxon>asterids</taxon>
        <taxon>lamiids</taxon>
        <taxon>Solanales</taxon>
        <taxon>Solanaceae</taxon>
        <taxon>Solanoideae</taxon>
        <taxon>Solaneae</taxon>
        <taxon>Solanum</taxon>
    </lineage>
</organism>
<comment type="caution">
    <text evidence="2">The sequence shown here is derived from an EMBL/GenBank/DDBJ whole genome shotgun (WGS) entry which is preliminary data.</text>
</comment>
<protein>
    <submittedName>
        <fullName evidence="2">Uncharacterized protein</fullName>
    </submittedName>
</protein>
<evidence type="ECO:0000313" key="3">
    <source>
        <dbReference type="Proteomes" id="UP001311915"/>
    </source>
</evidence>
<feature type="compositionally biased region" description="Low complexity" evidence="1">
    <location>
        <begin position="79"/>
        <end position="100"/>
    </location>
</feature>
<dbReference type="EMBL" id="JAWPEI010000002">
    <property type="protein sequence ID" value="KAK4733806.1"/>
    <property type="molecule type" value="Genomic_DNA"/>
</dbReference>
<evidence type="ECO:0000313" key="2">
    <source>
        <dbReference type="EMBL" id="KAK4733806.1"/>
    </source>
</evidence>